<sequence>MKVEIMLALEETRNIGPKTIEKILSLQDTSEPNNPLNLIEILKKANAKFGKIYIPTLQEATNGWKKSQDILKQSKQHNIRIISKESTYYPKALLRISDPPALLHVLGNIEALNKNCIAIVGTRHPTEYGIRMAGKIAGIFAKKDYVIVSGLAEGIDTAAHQGALDVNGLTIAVVGHGLDKIYPPKNKELADAIIKNKGAIVSEYPYGTKISREHLIMRDRIQSGLSQGVFVIETGIKGGTIHTVNFCKKQKRALIVLQHPVKNENTAGNAHLISKKQADIVFKTDEDIEDESIEIINTELNNVRNRILHCQDKKKKQSQNSIQMTLI</sequence>
<dbReference type="SUPFAM" id="SSF102405">
    <property type="entry name" value="MCP/YpsA-like"/>
    <property type="match status" value="1"/>
</dbReference>
<proteinExistence type="inferred from homology"/>
<dbReference type="GO" id="GO:0009294">
    <property type="term" value="P:DNA-mediated transformation"/>
    <property type="evidence" value="ECO:0007669"/>
    <property type="project" value="InterPro"/>
</dbReference>
<dbReference type="PANTHER" id="PTHR43022">
    <property type="entry name" value="PROTEIN SMF"/>
    <property type="match status" value="1"/>
</dbReference>
<comment type="similarity">
    <text evidence="1">Belongs to the DprA/Smf family.</text>
</comment>
<evidence type="ECO:0000313" key="3">
    <source>
        <dbReference type="EMBL" id="CEG11515.1"/>
    </source>
</evidence>
<dbReference type="NCBIfam" id="TIGR00732">
    <property type="entry name" value="dprA"/>
    <property type="match status" value="1"/>
</dbReference>
<gene>
    <name evidence="3" type="ORF">MSIBF_A1490014</name>
</gene>
<reference evidence="3" key="1">
    <citation type="submission" date="2014-09" db="EMBL/GenBank/DDBJ databases">
        <authorList>
            <person name="Probst J Alexander"/>
        </authorList>
    </citation>
    <scope>NUCLEOTIDE SEQUENCE</scope>
</reference>
<accession>A0A098E958</accession>
<evidence type="ECO:0000256" key="1">
    <source>
        <dbReference type="ARBA" id="ARBA00006525"/>
    </source>
</evidence>
<dbReference type="Pfam" id="PF02481">
    <property type="entry name" value="DNA_processg_A"/>
    <property type="match status" value="1"/>
</dbReference>
<organism evidence="3">
    <name type="scientific">groundwater metagenome</name>
    <dbReference type="NCBI Taxonomy" id="717931"/>
    <lineage>
        <taxon>unclassified sequences</taxon>
        <taxon>metagenomes</taxon>
        <taxon>ecological metagenomes</taxon>
    </lineage>
</organism>
<name>A0A098E958_9ZZZZ</name>
<dbReference type="PANTHER" id="PTHR43022:SF1">
    <property type="entry name" value="PROTEIN SMF"/>
    <property type="match status" value="1"/>
</dbReference>
<dbReference type="AlphaFoldDB" id="A0A098E958"/>
<feature type="domain" description="Smf/DprA SLOG" evidence="2">
    <location>
        <begin position="81"/>
        <end position="288"/>
    </location>
</feature>
<evidence type="ECO:0000259" key="2">
    <source>
        <dbReference type="Pfam" id="PF02481"/>
    </source>
</evidence>
<dbReference type="InterPro" id="IPR003488">
    <property type="entry name" value="DprA"/>
</dbReference>
<protein>
    <recommendedName>
        <fullName evidence="2">Smf/DprA SLOG domain-containing protein</fullName>
    </recommendedName>
</protein>
<dbReference type="InterPro" id="IPR057666">
    <property type="entry name" value="DrpA_SLOG"/>
</dbReference>
<dbReference type="Gene3D" id="3.40.50.450">
    <property type="match status" value="1"/>
</dbReference>
<dbReference type="EMBL" id="CCXY01000056">
    <property type="protein sequence ID" value="CEG11515.1"/>
    <property type="molecule type" value="Genomic_DNA"/>
</dbReference>